<evidence type="ECO:0000256" key="1">
    <source>
        <dbReference type="SAM" id="Coils"/>
    </source>
</evidence>
<dbReference type="Proteomes" id="UP000184603">
    <property type="component" value="Unassembled WGS sequence"/>
</dbReference>
<protein>
    <submittedName>
        <fullName evidence="2">Uncharacterized protein</fullName>
    </submittedName>
</protein>
<evidence type="ECO:0000313" key="2">
    <source>
        <dbReference type="EMBL" id="SHO47172.1"/>
    </source>
</evidence>
<dbReference type="OrthoDB" id="5432463at2"/>
<reference evidence="2 3" key="1">
    <citation type="submission" date="2016-12" db="EMBL/GenBank/DDBJ databases">
        <authorList>
            <person name="Song W.-J."/>
            <person name="Kurnit D.M."/>
        </authorList>
    </citation>
    <scope>NUCLEOTIDE SEQUENCE [LARGE SCALE GENOMIC DNA]</scope>
    <source>
        <strain evidence="2 3">DSM 18488</strain>
    </source>
</reference>
<gene>
    <name evidence="2" type="ORF">SAMN02745220_01768</name>
</gene>
<proteinExistence type="predicted"/>
<organism evidence="2 3">
    <name type="scientific">Desulfopila aestuarii DSM 18488</name>
    <dbReference type="NCBI Taxonomy" id="1121416"/>
    <lineage>
        <taxon>Bacteria</taxon>
        <taxon>Pseudomonadati</taxon>
        <taxon>Thermodesulfobacteriota</taxon>
        <taxon>Desulfobulbia</taxon>
        <taxon>Desulfobulbales</taxon>
        <taxon>Desulfocapsaceae</taxon>
        <taxon>Desulfopila</taxon>
    </lineage>
</organism>
<dbReference type="EMBL" id="FRFE01000007">
    <property type="protein sequence ID" value="SHO47172.1"/>
    <property type="molecule type" value="Genomic_DNA"/>
</dbReference>
<keyword evidence="3" id="KW-1185">Reference proteome</keyword>
<dbReference type="RefSeq" id="WP_143170671.1">
    <property type="nucleotide sequence ID" value="NZ_FRFE01000007.1"/>
</dbReference>
<evidence type="ECO:0000313" key="3">
    <source>
        <dbReference type="Proteomes" id="UP000184603"/>
    </source>
</evidence>
<sequence>MQSLTYQDIIDEKIAEWRKSLSNLEAQAEKSAHGNQDELRTKIKKLREAIDTATIQLHDLDAHETVGNTMQTKDEILKIFRSIDKNFVGNEETTPFML</sequence>
<keyword evidence="1" id="KW-0175">Coiled coil</keyword>
<name>A0A1M7Y4J1_9BACT</name>
<accession>A0A1M7Y4J1</accession>
<dbReference type="AlphaFoldDB" id="A0A1M7Y4J1"/>
<feature type="coiled-coil region" evidence="1">
    <location>
        <begin position="36"/>
        <end position="63"/>
    </location>
</feature>